<dbReference type="SUPFAM" id="SSF53474">
    <property type="entry name" value="alpha/beta-Hydrolases"/>
    <property type="match status" value="1"/>
</dbReference>
<dbReference type="Gene3D" id="3.40.50.1820">
    <property type="entry name" value="alpha/beta hydrolase"/>
    <property type="match status" value="1"/>
</dbReference>
<feature type="domain" description="Peptidase S9A N-terminal" evidence="6">
    <location>
        <begin position="91"/>
        <end position="350"/>
    </location>
</feature>
<evidence type="ECO:0000256" key="1">
    <source>
        <dbReference type="ARBA" id="ARBA00022670"/>
    </source>
</evidence>
<dbReference type="Proteomes" id="UP000003844">
    <property type="component" value="Unassembled WGS sequence"/>
</dbReference>
<dbReference type="eggNOG" id="COG1506">
    <property type="taxonomic scope" value="Bacteria"/>
</dbReference>
<dbReference type="PANTHER" id="PTHR42776:SF27">
    <property type="entry name" value="DIPEPTIDYL PEPTIDASE FAMILY MEMBER 6"/>
    <property type="match status" value="1"/>
</dbReference>
<keyword evidence="3" id="KW-0720">Serine protease</keyword>
<gene>
    <name evidence="7" type="ORF">Gilli_3247</name>
</gene>
<dbReference type="PRINTS" id="PR00862">
    <property type="entry name" value="PROLIGOPTASE"/>
</dbReference>
<accession>H2BUH6</accession>
<dbReference type="PROSITE" id="PS51257">
    <property type="entry name" value="PROKAR_LIPOPROTEIN"/>
    <property type="match status" value="1"/>
</dbReference>
<dbReference type="InterPro" id="IPR029058">
    <property type="entry name" value="AB_hydrolase_fold"/>
</dbReference>
<feature type="domain" description="Peptidase S9 prolyl oligopeptidase catalytic" evidence="5">
    <location>
        <begin position="416"/>
        <end position="628"/>
    </location>
</feature>
<dbReference type="HOGENOM" id="CLU_008615_3_2_10"/>
<evidence type="ECO:0000256" key="3">
    <source>
        <dbReference type="ARBA" id="ARBA00022825"/>
    </source>
</evidence>
<dbReference type="eggNOG" id="COG0823">
    <property type="taxonomic scope" value="Bacteria"/>
</dbReference>
<dbReference type="InterPro" id="IPR011042">
    <property type="entry name" value="6-blade_b-propeller_TolB-like"/>
</dbReference>
<feature type="compositionally biased region" description="Basic and acidic residues" evidence="4">
    <location>
        <begin position="642"/>
        <end position="651"/>
    </location>
</feature>
<dbReference type="AlphaFoldDB" id="H2BUH6"/>
<evidence type="ECO:0000259" key="5">
    <source>
        <dbReference type="Pfam" id="PF00326"/>
    </source>
</evidence>
<evidence type="ECO:0000256" key="2">
    <source>
        <dbReference type="ARBA" id="ARBA00022801"/>
    </source>
</evidence>
<dbReference type="RefSeq" id="WP_006990160.1">
    <property type="nucleotide sequence ID" value="NZ_JH594606.1"/>
</dbReference>
<dbReference type="OrthoDB" id="108903at2"/>
<keyword evidence="1" id="KW-0645">Protease</keyword>
<sequence>MNKNFIFLMLTFVILFSCKKEEKKEEKREIATYSIEQFMDNESVYVENFSPDKAKLLVTSNRSGIFNIYTVPAAGGDFTPITQSDSSSIFAISYFPEDERILFRMDDNGDEIYKIYVKDGDSIQRLTPAENARALFYGWTEDETAFYYGSNQIDNRFMDLYKMDIESFTAEMIYQNAEGYDVGAISEDEKYLALSKSINTNDSDLFLYNLENKQTTKINMEQSANSAQAFSEDNQSLFYTTDVGDEFANLMKYNLAEGTSEKVLEKDWDIVGMGFSENGKYQVTYINQDAANIVEVLNTETGEMLDLPEFDNENITGINFTDNEAMALLSVGGSHTPTNTYTYDLETKKIIKITDVLNDDINQQDLVRAEVVRYPSFDGQEIPAIYYKPLNASNENPVPALVLVHGGPGGQSRQGFSSVVQYLVNHGYAILAVNNRGSSGYGKSFFQMDDQKHGEEDLQDVIEGKNWLAKQPEINGEKIGIMGGSYGGFMTMAALTFAPEEFDVGVNLYGVTNWMRTLKSIPPWWESFKESLYKEMGDPNTADSIRLKKISPLFHTENVTKPLLVLQGSQDPRVLKVESDEIVEGVRKSGVPVEYVLFEDEGHGFVKKENQIEAYEKTLEFLDKYLKGGETNPADSGANSTDKIKVDIEKD</sequence>
<feature type="region of interest" description="Disordered" evidence="4">
    <location>
        <begin position="629"/>
        <end position="651"/>
    </location>
</feature>
<dbReference type="PANTHER" id="PTHR42776">
    <property type="entry name" value="SERINE PEPTIDASE S9 FAMILY MEMBER"/>
    <property type="match status" value="1"/>
</dbReference>
<dbReference type="InterPro" id="IPR023302">
    <property type="entry name" value="Pept_S9A_N"/>
</dbReference>
<dbReference type="Pfam" id="PF02897">
    <property type="entry name" value="Peptidase_S9_N"/>
    <property type="match status" value="1"/>
</dbReference>
<dbReference type="GO" id="GO:0006508">
    <property type="term" value="P:proteolysis"/>
    <property type="evidence" value="ECO:0007669"/>
    <property type="project" value="UniProtKB-KW"/>
</dbReference>
<dbReference type="STRING" id="865937.Gilli_3247"/>
<evidence type="ECO:0000256" key="4">
    <source>
        <dbReference type="SAM" id="MobiDB-lite"/>
    </source>
</evidence>
<dbReference type="Gene3D" id="2.120.10.30">
    <property type="entry name" value="TolB, C-terminal domain"/>
    <property type="match status" value="2"/>
</dbReference>
<dbReference type="GO" id="GO:0004252">
    <property type="term" value="F:serine-type endopeptidase activity"/>
    <property type="evidence" value="ECO:0007669"/>
    <property type="project" value="InterPro"/>
</dbReference>
<dbReference type="EMBL" id="JH594606">
    <property type="protein sequence ID" value="EHQ03854.1"/>
    <property type="molecule type" value="Genomic_DNA"/>
</dbReference>
<dbReference type="Pfam" id="PF00326">
    <property type="entry name" value="Peptidase_S9"/>
    <property type="match status" value="1"/>
</dbReference>
<reference evidence="8" key="1">
    <citation type="journal article" date="2012" name="Stand. Genomic Sci.">
        <title>Genome sequence of the Antarctic rhodopsins-containing flavobacterium Gillisia limnaea type strain (R-8282(T)).</title>
        <authorList>
            <person name="Riedel T."/>
            <person name="Held B."/>
            <person name="Nolan M."/>
            <person name="Lucas S."/>
            <person name="Lapidus A."/>
            <person name="Tice H."/>
            <person name="Del Rio T.G."/>
            <person name="Cheng J.F."/>
            <person name="Han C."/>
            <person name="Tapia R."/>
            <person name="Goodwin L.A."/>
            <person name="Pitluck S."/>
            <person name="Liolios K."/>
            <person name="Mavromatis K."/>
            <person name="Pagani I."/>
            <person name="Ivanova N."/>
            <person name="Mikhailova N."/>
            <person name="Pati A."/>
            <person name="Chen A."/>
            <person name="Palaniappan K."/>
            <person name="Land M."/>
            <person name="Rohde M."/>
            <person name="Tindall B.J."/>
            <person name="Detter J.C."/>
            <person name="Goker M."/>
            <person name="Bristow J."/>
            <person name="Eisen J.A."/>
            <person name="Markowitz V."/>
            <person name="Hugenholtz P."/>
            <person name="Kyrpides N.C."/>
            <person name="Klenk H.P."/>
            <person name="Woyke T."/>
        </authorList>
    </citation>
    <scope>NUCLEOTIDE SEQUENCE [LARGE SCALE GENOMIC DNA]</scope>
    <source>
        <strain evidence="8">DSM 15749 / LMG 21470 / R-8282</strain>
    </source>
</reference>
<evidence type="ECO:0000259" key="6">
    <source>
        <dbReference type="Pfam" id="PF02897"/>
    </source>
</evidence>
<dbReference type="SUPFAM" id="SSF82171">
    <property type="entry name" value="DPP6 N-terminal domain-like"/>
    <property type="match status" value="1"/>
</dbReference>
<dbReference type="InterPro" id="IPR002470">
    <property type="entry name" value="Peptidase_S9A"/>
</dbReference>
<protein>
    <submittedName>
        <fullName evidence="7">Secreted prolyl oligopeptidase family protein</fullName>
    </submittedName>
</protein>
<dbReference type="InterPro" id="IPR001375">
    <property type="entry name" value="Peptidase_S9_cat"/>
</dbReference>
<evidence type="ECO:0000313" key="7">
    <source>
        <dbReference type="EMBL" id="EHQ03854.1"/>
    </source>
</evidence>
<proteinExistence type="predicted"/>
<keyword evidence="8" id="KW-1185">Reference proteome</keyword>
<organism evidence="7 8">
    <name type="scientific">Gillisia limnaea (strain DSM 15749 / LMG 21470 / R-8282)</name>
    <dbReference type="NCBI Taxonomy" id="865937"/>
    <lineage>
        <taxon>Bacteria</taxon>
        <taxon>Pseudomonadati</taxon>
        <taxon>Bacteroidota</taxon>
        <taxon>Flavobacteriia</taxon>
        <taxon>Flavobacteriales</taxon>
        <taxon>Flavobacteriaceae</taxon>
        <taxon>Gillisia</taxon>
    </lineage>
</organism>
<keyword evidence="2" id="KW-0378">Hydrolase</keyword>
<evidence type="ECO:0000313" key="8">
    <source>
        <dbReference type="Proteomes" id="UP000003844"/>
    </source>
</evidence>
<name>H2BUH6_GILLR</name>